<organism evidence="1">
    <name type="scientific">marine metagenome</name>
    <dbReference type="NCBI Taxonomy" id="408172"/>
    <lineage>
        <taxon>unclassified sequences</taxon>
        <taxon>metagenomes</taxon>
        <taxon>ecological metagenomes</taxon>
    </lineage>
</organism>
<sequence length="37" mass="4073">MMLNTVIQTHGSVSSQVAAEIHTKFEIFVSNGQVVRL</sequence>
<name>A0A381Y5B8_9ZZZZ</name>
<accession>A0A381Y5B8</accession>
<evidence type="ECO:0000313" key="1">
    <source>
        <dbReference type="EMBL" id="SVA71673.1"/>
    </source>
</evidence>
<dbReference type="AlphaFoldDB" id="A0A381Y5B8"/>
<gene>
    <name evidence="1" type="ORF">METZ01_LOCUS124527</name>
</gene>
<dbReference type="EMBL" id="UINC01017325">
    <property type="protein sequence ID" value="SVA71673.1"/>
    <property type="molecule type" value="Genomic_DNA"/>
</dbReference>
<proteinExistence type="predicted"/>
<protein>
    <submittedName>
        <fullName evidence="1">Uncharacterized protein</fullName>
    </submittedName>
</protein>
<reference evidence="1" key="1">
    <citation type="submission" date="2018-05" db="EMBL/GenBank/DDBJ databases">
        <authorList>
            <person name="Lanie J.A."/>
            <person name="Ng W.-L."/>
            <person name="Kazmierczak K.M."/>
            <person name="Andrzejewski T.M."/>
            <person name="Davidsen T.M."/>
            <person name="Wayne K.J."/>
            <person name="Tettelin H."/>
            <person name="Glass J.I."/>
            <person name="Rusch D."/>
            <person name="Podicherti R."/>
            <person name="Tsui H.-C.T."/>
            <person name="Winkler M.E."/>
        </authorList>
    </citation>
    <scope>NUCLEOTIDE SEQUENCE</scope>
</reference>